<comment type="caution">
    <text evidence="2">The sequence shown here is derived from an EMBL/GenBank/DDBJ whole genome shotgun (WGS) entry which is preliminary data.</text>
</comment>
<dbReference type="AlphaFoldDB" id="A0A511AZF1"/>
<name>A0A511AZF1_9PROT</name>
<dbReference type="EMBL" id="BJUZ01000001">
    <property type="protein sequence ID" value="GEK93558.1"/>
    <property type="molecule type" value="Genomic_DNA"/>
</dbReference>
<dbReference type="RefSeq" id="WP_146795145.1">
    <property type="nucleotide sequence ID" value="NZ_BARC01000013.1"/>
</dbReference>
<reference evidence="2 3" key="1">
    <citation type="submission" date="2019-07" db="EMBL/GenBank/DDBJ databases">
        <title>Whole genome shotgun sequence of Gluconobacter wancherniae NBRC 103581.</title>
        <authorList>
            <person name="Hosoyama A."/>
            <person name="Uohara A."/>
            <person name="Ohji S."/>
            <person name="Ichikawa N."/>
        </authorList>
    </citation>
    <scope>NUCLEOTIDE SEQUENCE [LARGE SCALE GENOMIC DNA]</scope>
    <source>
        <strain evidence="2 3">NBRC 103581</strain>
    </source>
</reference>
<evidence type="ECO:0000313" key="2">
    <source>
        <dbReference type="EMBL" id="GEK93558.1"/>
    </source>
</evidence>
<gene>
    <name evidence="2" type="ORF">GWA01_13280</name>
</gene>
<keyword evidence="3" id="KW-1185">Reference proteome</keyword>
<feature type="compositionally biased region" description="Basic and acidic residues" evidence="1">
    <location>
        <begin position="179"/>
        <end position="200"/>
    </location>
</feature>
<evidence type="ECO:0000256" key="1">
    <source>
        <dbReference type="SAM" id="MobiDB-lite"/>
    </source>
</evidence>
<dbReference type="OrthoDB" id="7266924at2"/>
<evidence type="ECO:0000313" key="3">
    <source>
        <dbReference type="Proteomes" id="UP000321230"/>
    </source>
</evidence>
<accession>A0A511AZF1</accession>
<dbReference type="Proteomes" id="UP000321230">
    <property type="component" value="Unassembled WGS sequence"/>
</dbReference>
<sequence length="200" mass="22821">MSPIAWLPDWAFFCLVIVLAIFALALLLMPFAVFGLKPRLQEVELQLSELRADMRALSQKFAEPVSRHELQSERSPVVEAQPAAFVVEEPVQERRPDPLRPGNGYMDPPRAERHVVSAYEDTPIMARPEQILRPTRFEPPARETGWSRAPWEDRNQTAAPYPAREELHPRGGSVSGNAPDRDDTRRNRSEPTLRWPPRGE</sequence>
<organism evidence="2 3">
    <name type="scientific">Gluconobacter wancherniae NBRC 103581</name>
    <dbReference type="NCBI Taxonomy" id="656744"/>
    <lineage>
        <taxon>Bacteria</taxon>
        <taxon>Pseudomonadati</taxon>
        <taxon>Pseudomonadota</taxon>
        <taxon>Alphaproteobacteria</taxon>
        <taxon>Acetobacterales</taxon>
        <taxon>Acetobacteraceae</taxon>
        <taxon>Gluconobacter</taxon>
    </lineage>
</organism>
<protein>
    <submittedName>
        <fullName evidence="2">Uncharacterized protein</fullName>
    </submittedName>
</protein>
<feature type="region of interest" description="Disordered" evidence="1">
    <location>
        <begin position="91"/>
        <end position="110"/>
    </location>
</feature>
<feature type="region of interest" description="Disordered" evidence="1">
    <location>
        <begin position="127"/>
        <end position="200"/>
    </location>
</feature>
<proteinExistence type="predicted"/>